<dbReference type="AlphaFoldDB" id="A0A1M7ZAR7"/>
<gene>
    <name evidence="2" type="ORF">SAMN04488108_1668</name>
</gene>
<dbReference type="EMBL" id="FRXN01000002">
    <property type="protein sequence ID" value="SHO61899.1"/>
    <property type="molecule type" value="Genomic_DNA"/>
</dbReference>
<dbReference type="InterPro" id="IPR000601">
    <property type="entry name" value="PKD_dom"/>
</dbReference>
<keyword evidence="3" id="KW-1185">Reference proteome</keyword>
<evidence type="ECO:0000313" key="2">
    <source>
        <dbReference type="EMBL" id="SHO61899.1"/>
    </source>
</evidence>
<protein>
    <submittedName>
        <fullName evidence="2">Gliding motility-associated C-terminal domain-containing protein</fullName>
    </submittedName>
</protein>
<dbReference type="InterPro" id="IPR022409">
    <property type="entry name" value="PKD/Chitinase_dom"/>
</dbReference>
<dbReference type="SUPFAM" id="SSF49299">
    <property type="entry name" value="PKD domain"/>
    <property type="match status" value="1"/>
</dbReference>
<evidence type="ECO:0000313" key="3">
    <source>
        <dbReference type="Proteomes" id="UP000184609"/>
    </source>
</evidence>
<name>A0A1M7ZAR7_9BACT</name>
<reference evidence="3" key="1">
    <citation type="submission" date="2016-12" db="EMBL/GenBank/DDBJ databases">
        <authorList>
            <person name="Varghese N."/>
            <person name="Submissions S."/>
        </authorList>
    </citation>
    <scope>NUCLEOTIDE SEQUENCE [LARGE SCALE GENOMIC DNA]</scope>
    <source>
        <strain evidence="3">DSM 25035</strain>
    </source>
</reference>
<dbReference type="STRING" id="1073327.SAMN04488108_1668"/>
<dbReference type="InterPro" id="IPR013783">
    <property type="entry name" value="Ig-like_fold"/>
</dbReference>
<dbReference type="InterPro" id="IPR035986">
    <property type="entry name" value="PKD_dom_sf"/>
</dbReference>
<evidence type="ECO:0000259" key="1">
    <source>
        <dbReference type="PROSITE" id="PS50093"/>
    </source>
</evidence>
<dbReference type="CDD" id="cd00146">
    <property type="entry name" value="PKD"/>
    <property type="match status" value="1"/>
</dbReference>
<dbReference type="Pfam" id="PF13573">
    <property type="entry name" value="SprB"/>
    <property type="match status" value="3"/>
</dbReference>
<dbReference type="SMART" id="SM00089">
    <property type="entry name" value="PKD"/>
    <property type="match status" value="1"/>
</dbReference>
<dbReference type="Gene3D" id="2.60.40.10">
    <property type="entry name" value="Immunoglobulins"/>
    <property type="match status" value="1"/>
</dbReference>
<accession>A0A1M7ZAR7</accession>
<feature type="domain" description="PKD" evidence="1">
    <location>
        <begin position="542"/>
        <end position="596"/>
    </location>
</feature>
<dbReference type="Proteomes" id="UP000184609">
    <property type="component" value="Unassembled WGS sequence"/>
</dbReference>
<dbReference type="NCBIfam" id="TIGR04131">
    <property type="entry name" value="Bac_Flav_CTERM"/>
    <property type="match status" value="1"/>
</dbReference>
<sequence length="690" mass="74972">MSYGRITTMLLLGIGLIIPAYAQFSFEIPKESNARILSYDGIQVEVSGKLALCSHQERGHIILDVKGGTAPYTFLWNTNETSQNRNNLYAGTYTVEITDAKGLKYVERIVVQPPFPLILEEIETKDATCGTGNDGYAKIAVKLGRNEYEDDNVPYKIYWSNGLEDVWEADNLSPGTYTVRVADKYNCDITVSFDIKAAAEGISVSENIFDASCGGNSDGNISLSVSGGVAPYTYSWSNGSTSKDLLDVKAGIYDVLIQDSKGCTFQGSYRVKQPDGFTIQETVSVPTCEGSENGKIELQVSGGTAPFSYTWSNGANTKSIENLGAGIYSVSISDASGCSFQKTFSIQADAPLELELVQSKGISCSGENDGEIEIAVSGTKGEAKILWSDGVEGETHRQGLAAGEYEVQVSDASGCTISQVIQLTQSAAIQARIESVLDVNCEVGSVMGNAWVSIQGGMEPYQITWSTGEENMREITFNKTSTLIVTVEDALGCKVQAEAKVDFPSNAVSQNGRLQFNYRKLEINSEPEVLTDEEILFESVIDPEFIAWQWEFGDGNTSNDKDPIHVFESPGTYEVKLTGFDIYGCSSFETNAIEVTSITPQVVIPNAFTPNGDGLNDSFIPKMKGINSFSMDVFNTWGEKLYTTTGLESKGWDGTYKAQSLSAGNYLYKITYTDREGTQTVRTGGITLIR</sequence>
<dbReference type="PROSITE" id="PS50093">
    <property type="entry name" value="PKD"/>
    <property type="match status" value="1"/>
</dbReference>
<dbReference type="InterPro" id="IPR025667">
    <property type="entry name" value="SprB_repeat"/>
</dbReference>
<dbReference type="Pfam" id="PF13585">
    <property type="entry name" value="CHU_C"/>
    <property type="match status" value="1"/>
</dbReference>
<dbReference type="Pfam" id="PF18911">
    <property type="entry name" value="PKD_4"/>
    <property type="match status" value="1"/>
</dbReference>
<dbReference type="InterPro" id="IPR026341">
    <property type="entry name" value="T9SS_type_B"/>
</dbReference>
<dbReference type="Gene3D" id="2.60.40.740">
    <property type="match status" value="3"/>
</dbReference>
<organism evidence="2 3">
    <name type="scientific">Algoriphagus zhangzhouensis</name>
    <dbReference type="NCBI Taxonomy" id="1073327"/>
    <lineage>
        <taxon>Bacteria</taxon>
        <taxon>Pseudomonadati</taxon>
        <taxon>Bacteroidota</taxon>
        <taxon>Cytophagia</taxon>
        <taxon>Cytophagales</taxon>
        <taxon>Cyclobacteriaceae</taxon>
        <taxon>Algoriphagus</taxon>
    </lineage>
</organism>
<proteinExistence type="predicted"/>